<proteinExistence type="predicted"/>
<protein>
    <submittedName>
        <fullName evidence="1">Uncharacterized protein</fullName>
    </submittedName>
</protein>
<organism evidence="1">
    <name type="scientific">Arundo donax</name>
    <name type="common">Giant reed</name>
    <name type="synonym">Donax arundinaceus</name>
    <dbReference type="NCBI Taxonomy" id="35708"/>
    <lineage>
        <taxon>Eukaryota</taxon>
        <taxon>Viridiplantae</taxon>
        <taxon>Streptophyta</taxon>
        <taxon>Embryophyta</taxon>
        <taxon>Tracheophyta</taxon>
        <taxon>Spermatophyta</taxon>
        <taxon>Magnoliopsida</taxon>
        <taxon>Liliopsida</taxon>
        <taxon>Poales</taxon>
        <taxon>Poaceae</taxon>
        <taxon>PACMAD clade</taxon>
        <taxon>Arundinoideae</taxon>
        <taxon>Arundineae</taxon>
        <taxon>Arundo</taxon>
    </lineage>
</organism>
<dbReference type="EMBL" id="GBRH01223040">
    <property type="protein sequence ID" value="JAD74855.1"/>
    <property type="molecule type" value="Transcribed_RNA"/>
</dbReference>
<accession>A0A0A9CN83</accession>
<dbReference type="AlphaFoldDB" id="A0A0A9CN83"/>
<reference evidence="1" key="1">
    <citation type="submission" date="2014-09" db="EMBL/GenBank/DDBJ databases">
        <authorList>
            <person name="Magalhaes I.L.F."/>
            <person name="Oliveira U."/>
            <person name="Santos F.R."/>
            <person name="Vidigal T.H.D.A."/>
            <person name="Brescovit A.D."/>
            <person name="Santos A.J."/>
        </authorList>
    </citation>
    <scope>NUCLEOTIDE SEQUENCE</scope>
    <source>
        <tissue evidence="1">Shoot tissue taken approximately 20 cm above the soil surface</tissue>
    </source>
</reference>
<reference evidence="1" key="2">
    <citation type="journal article" date="2015" name="Data Brief">
        <title>Shoot transcriptome of the giant reed, Arundo donax.</title>
        <authorList>
            <person name="Barrero R.A."/>
            <person name="Guerrero F.D."/>
            <person name="Moolhuijzen P."/>
            <person name="Goolsby J.A."/>
            <person name="Tidwell J."/>
            <person name="Bellgard S.E."/>
            <person name="Bellgard M.I."/>
        </authorList>
    </citation>
    <scope>NUCLEOTIDE SEQUENCE</scope>
    <source>
        <tissue evidence="1">Shoot tissue taken approximately 20 cm above the soil surface</tissue>
    </source>
</reference>
<name>A0A0A9CN83_ARUDO</name>
<sequence length="68" mass="7587">MLLVLMSLDDRWRASSMKILDSFCCILSNLKPLDPTNVLVASMKMLFEGSIVHELVHQNVSPILMAVA</sequence>
<evidence type="ECO:0000313" key="1">
    <source>
        <dbReference type="EMBL" id="JAD74855.1"/>
    </source>
</evidence>